<dbReference type="EMBL" id="MT797631">
    <property type="protein sequence ID" value="QOT14450.1"/>
    <property type="molecule type" value="Genomic_DNA"/>
</dbReference>
<evidence type="ECO:0000313" key="3">
    <source>
        <dbReference type="EMBL" id="QOT14330.1"/>
    </source>
</evidence>
<proteinExistence type="predicted"/>
<sequence length="136" mass="15595">MWGRWGKKGSLANRTKLSVNRPRRWRGTRLGNRTQCREDALRRWRLGRAEEGMGSTDGRWWGRAELGAKLLRIGRSGGTDRRLEGGRPRSVDNMGSRDGRWWGRAELGAKFLRIGRTGGTDRRLGTGAMWSVRFIR</sequence>
<evidence type="ECO:0000313" key="1">
    <source>
        <dbReference type="EMBL" id="AEZ51624.1"/>
    </source>
</evidence>
<gene>
    <name evidence="1" type="ORF">MDV004</name>
    <name evidence="2" type="ORF">MDV077</name>
</gene>
<reference evidence="3" key="2">
    <citation type="submission" date="2020-07" db="EMBL/GenBank/DDBJ databases">
        <title>Distinct polymorphisms in a single herpesvirus gene are capable of enhancing virulence and mediate vaccinal resistance.</title>
        <authorList>
            <person name="Conradie A.M."/>
            <person name="Bertzbach L.D."/>
            <person name="Trimpert J."/>
            <person name="Patria J.N."/>
            <person name="Murata S."/>
            <person name="Parcells M.S."/>
            <person name="Kaufer B.B."/>
        </authorList>
    </citation>
    <scope>NUCLEOTIDE SEQUENCE</scope>
</reference>
<organism evidence="1 4">
    <name type="scientific">Gallid alphaherpesvirus 2</name>
    <dbReference type="NCBI Taxonomy" id="10390"/>
    <lineage>
        <taxon>Viruses</taxon>
        <taxon>Duplodnaviria</taxon>
        <taxon>Heunggongvirae</taxon>
        <taxon>Peploviricota</taxon>
        <taxon>Herviviricetes</taxon>
        <taxon>Herpesvirales</taxon>
        <taxon>Orthoherpesviridae</taxon>
        <taxon>Alphaherpesvirinae</taxon>
        <taxon>Mardivirus</taxon>
        <taxon>Mardivirus gallidalpha2</taxon>
    </lineage>
</organism>
<reference evidence="1 4" key="1">
    <citation type="journal article" date="2012" name="Virus Genes">
        <title>Genome sequence determination and analysis of a Chinese virulent strain, LMS, of Gallid herpesvirus type 2.</title>
        <authorList>
            <person name="Cheng Y."/>
            <person name="Cong F."/>
            <person name="Zhang Y.P."/>
            <person name="Li Z.J."/>
            <person name="Xu N.N."/>
            <person name="Hou G.Y."/>
            <person name="Liu C.J."/>
        </authorList>
    </citation>
    <scope>NUCLEOTIDE SEQUENCE [LARGE SCALE GENOMIC DNA]</scope>
    <source>
        <strain evidence="1">LMS</strain>
    </source>
</reference>
<dbReference type="EMBL" id="JQ314003">
    <property type="protein sequence ID" value="AEZ51624.1"/>
    <property type="molecule type" value="Genomic_DNA"/>
</dbReference>
<evidence type="ECO:0000313" key="2">
    <source>
        <dbReference type="EMBL" id="AEZ51748.1"/>
    </source>
</evidence>
<dbReference type="EMBL" id="JQ314003">
    <property type="protein sequence ID" value="AEZ51748.1"/>
    <property type="molecule type" value="Genomic_DNA"/>
</dbReference>
<name>H6WUQ1_9ALPH</name>
<evidence type="ECO:0000313" key="4">
    <source>
        <dbReference type="Proteomes" id="UP000133397"/>
    </source>
</evidence>
<dbReference type="EMBL" id="MT797631">
    <property type="protein sequence ID" value="QOT14330.1"/>
    <property type="molecule type" value="Genomic_DNA"/>
</dbReference>
<protein>
    <submittedName>
        <fullName evidence="1">23 kDa nuclear protein</fullName>
    </submittedName>
    <submittedName>
        <fullName evidence="3">23kDa nuclear protein</fullName>
    </submittedName>
</protein>
<dbReference type="Proteomes" id="UP000133397">
    <property type="component" value="Segment"/>
</dbReference>
<accession>H6WUQ1</accession>